<keyword evidence="3 4" id="KW-0413">Isomerase</keyword>
<keyword evidence="2 4" id="KW-0819">tRNA processing</keyword>
<gene>
    <name evidence="4 7" type="primary">truA</name>
    <name evidence="7" type="ORF">ACJDT4_01925</name>
</gene>
<organism evidence="7 8">
    <name type="scientific">Clostridium neuense</name>
    <dbReference type="NCBI Taxonomy" id="1728934"/>
    <lineage>
        <taxon>Bacteria</taxon>
        <taxon>Bacillati</taxon>
        <taxon>Bacillota</taxon>
        <taxon>Clostridia</taxon>
        <taxon>Eubacteriales</taxon>
        <taxon>Clostridiaceae</taxon>
        <taxon>Clostridium</taxon>
    </lineage>
</organism>
<dbReference type="GO" id="GO:0160147">
    <property type="term" value="F:tRNA pseudouridine(38-40) synthase activity"/>
    <property type="evidence" value="ECO:0007669"/>
    <property type="project" value="UniProtKB-EC"/>
</dbReference>
<dbReference type="RefSeq" id="WP_406785918.1">
    <property type="nucleotide sequence ID" value="NZ_JBJIAA010000001.1"/>
</dbReference>
<feature type="binding site" evidence="4">
    <location>
        <position position="110"/>
    </location>
    <ligand>
        <name>substrate</name>
    </ligand>
</feature>
<dbReference type="EMBL" id="JBJIAA010000001">
    <property type="protein sequence ID" value="MFL0249165.1"/>
    <property type="molecule type" value="Genomic_DNA"/>
</dbReference>
<name>A0ABW8TB51_9CLOT</name>
<dbReference type="PANTHER" id="PTHR11142:SF0">
    <property type="entry name" value="TRNA PSEUDOURIDINE SYNTHASE-LIKE 1"/>
    <property type="match status" value="1"/>
</dbReference>
<evidence type="ECO:0000256" key="2">
    <source>
        <dbReference type="ARBA" id="ARBA00022694"/>
    </source>
</evidence>
<dbReference type="HAMAP" id="MF_00171">
    <property type="entry name" value="TruA"/>
    <property type="match status" value="1"/>
</dbReference>
<dbReference type="InterPro" id="IPR020097">
    <property type="entry name" value="PsdUridine_synth_TruA_a/b_dom"/>
</dbReference>
<dbReference type="InterPro" id="IPR020094">
    <property type="entry name" value="TruA/RsuA/RluB/E/F_N"/>
</dbReference>
<comment type="caution">
    <text evidence="7">The sequence shown here is derived from an EMBL/GenBank/DDBJ whole genome shotgun (WGS) entry which is preliminary data.</text>
</comment>
<proteinExistence type="inferred from homology"/>
<reference evidence="7 8" key="1">
    <citation type="submission" date="2024-11" db="EMBL/GenBank/DDBJ databases">
        <authorList>
            <person name="Heng Y.C."/>
            <person name="Lim A.C.H."/>
            <person name="Lee J.K.Y."/>
            <person name="Kittelmann S."/>
        </authorList>
    </citation>
    <scope>NUCLEOTIDE SEQUENCE [LARGE SCALE GENOMIC DNA]</scope>
    <source>
        <strain evidence="7 8">WILCCON 0114</strain>
    </source>
</reference>
<evidence type="ECO:0000259" key="6">
    <source>
        <dbReference type="Pfam" id="PF01416"/>
    </source>
</evidence>
<protein>
    <recommendedName>
        <fullName evidence="4">tRNA pseudouridine synthase A</fullName>
        <ecNumber evidence="4">5.4.99.12</ecNumber>
    </recommendedName>
    <alternativeName>
        <fullName evidence="4">tRNA pseudouridine(38-40) synthase</fullName>
    </alternativeName>
    <alternativeName>
        <fullName evidence="4">tRNA pseudouridylate synthase I</fullName>
    </alternativeName>
    <alternativeName>
        <fullName evidence="4">tRNA-uridine isomerase I</fullName>
    </alternativeName>
</protein>
<evidence type="ECO:0000256" key="3">
    <source>
        <dbReference type="ARBA" id="ARBA00023235"/>
    </source>
</evidence>
<dbReference type="PIRSF" id="PIRSF001430">
    <property type="entry name" value="tRNA_psdUrid_synth"/>
    <property type="match status" value="1"/>
</dbReference>
<accession>A0ABW8TB51</accession>
<comment type="similarity">
    <text evidence="1 4 5">Belongs to the tRNA pseudouridine synthase TruA family.</text>
</comment>
<comment type="caution">
    <text evidence="4">Lacks conserved residue(s) required for the propagation of feature annotation.</text>
</comment>
<sequence>MKNIKLIVEYDGTNYCGWQRQRNNSTVQQTIEEAINEITGEQVKLIGCSRTDSGVHAKMYVCNFSTNSTIPPDKMGIVINHRLPEDIVILNSEEVDSSFHSRYCSKGKMYSYTILNRSERAAIGRNYAYQYSRNIDIEAMRKASVYFLGKHDFSAFKSTGSSVKDNIRTIMQIKVEKDGDYIKIYVAGDGFLYNMVRIIVGTLLLVGEKKISPHYIEEIIESKDRNKAGKVVPARGLCLEKVFY</sequence>
<dbReference type="Gene3D" id="3.30.70.580">
    <property type="entry name" value="Pseudouridine synthase I, catalytic domain, N-terminal subdomain"/>
    <property type="match status" value="1"/>
</dbReference>
<feature type="active site" description="Nucleophile" evidence="4">
    <location>
        <position position="52"/>
    </location>
</feature>
<dbReference type="CDD" id="cd02570">
    <property type="entry name" value="PseudoU_synth_EcTruA"/>
    <property type="match status" value="1"/>
</dbReference>
<comment type="catalytic activity">
    <reaction evidence="4 5">
        <text>uridine(38/39/40) in tRNA = pseudouridine(38/39/40) in tRNA</text>
        <dbReference type="Rhea" id="RHEA:22376"/>
        <dbReference type="Rhea" id="RHEA-COMP:10085"/>
        <dbReference type="Rhea" id="RHEA-COMP:10087"/>
        <dbReference type="ChEBI" id="CHEBI:65314"/>
        <dbReference type="ChEBI" id="CHEBI:65315"/>
        <dbReference type="EC" id="5.4.99.12"/>
    </reaction>
</comment>
<evidence type="ECO:0000313" key="7">
    <source>
        <dbReference type="EMBL" id="MFL0249165.1"/>
    </source>
</evidence>
<dbReference type="InterPro" id="IPR001406">
    <property type="entry name" value="PsdUridine_synth_TruA"/>
</dbReference>
<comment type="subunit">
    <text evidence="4">Homodimer.</text>
</comment>
<dbReference type="Proteomes" id="UP001623592">
    <property type="component" value="Unassembled WGS sequence"/>
</dbReference>
<dbReference type="EC" id="5.4.99.12" evidence="4"/>
<feature type="domain" description="Pseudouridine synthase I TruA alpha/beta" evidence="6">
    <location>
        <begin position="7"/>
        <end position="103"/>
    </location>
</feature>
<evidence type="ECO:0000313" key="8">
    <source>
        <dbReference type="Proteomes" id="UP001623592"/>
    </source>
</evidence>
<dbReference type="Pfam" id="PF01416">
    <property type="entry name" value="PseudoU_synth_1"/>
    <property type="match status" value="2"/>
</dbReference>
<dbReference type="InterPro" id="IPR020095">
    <property type="entry name" value="PsdUridine_synth_TruA_C"/>
</dbReference>
<dbReference type="InterPro" id="IPR020103">
    <property type="entry name" value="PsdUridine_synth_cat_dom_sf"/>
</dbReference>
<evidence type="ECO:0000256" key="1">
    <source>
        <dbReference type="ARBA" id="ARBA00009375"/>
    </source>
</evidence>
<comment type="function">
    <text evidence="4">Formation of pseudouridine at positions 38, 39 and 40 in the anticodon stem and loop of transfer RNAs.</text>
</comment>
<feature type="domain" description="Pseudouridine synthase I TruA alpha/beta" evidence="6">
    <location>
        <begin position="143"/>
        <end position="244"/>
    </location>
</feature>
<dbReference type="NCBIfam" id="TIGR00071">
    <property type="entry name" value="hisT_truA"/>
    <property type="match status" value="1"/>
</dbReference>
<dbReference type="SUPFAM" id="SSF55120">
    <property type="entry name" value="Pseudouridine synthase"/>
    <property type="match status" value="1"/>
</dbReference>
<keyword evidence="8" id="KW-1185">Reference proteome</keyword>
<evidence type="ECO:0000256" key="5">
    <source>
        <dbReference type="RuleBase" id="RU003792"/>
    </source>
</evidence>
<dbReference type="Gene3D" id="3.30.70.660">
    <property type="entry name" value="Pseudouridine synthase I, catalytic domain, C-terminal subdomain"/>
    <property type="match status" value="1"/>
</dbReference>
<dbReference type="PANTHER" id="PTHR11142">
    <property type="entry name" value="PSEUDOURIDYLATE SYNTHASE"/>
    <property type="match status" value="1"/>
</dbReference>
<evidence type="ECO:0000256" key="4">
    <source>
        <dbReference type="HAMAP-Rule" id="MF_00171"/>
    </source>
</evidence>